<proteinExistence type="predicted"/>
<dbReference type="Pfam" id="PF21349">
    <property type="entry name" value="RUBY_RBDX"/>
    <property type="match status" value="1"/>
</dbReference>
<evidence type="ECO:0000256" key="5">
    <source>
        <dbReference type="ARBA" id="ARBA00023004"/>
    </source>
</evidence>
<gene>
    <name evidence="7" type="ORF">SD1D_0640</name>
</gene>
<accession>A0A0K8J3K0</accession>
<dbReference type="Gene3D" id="1.20.1260.10">
    <property type="match status" value="1"/>
</dbReference>
<evidence type="ECO:0000256" key="2">
    <source>
        <dbReference type="ARBA" id="ARBA00022448"/>
    </source>
</evidence>
<dbReference type="SUPFAM" id="SSF47240">
    <property type="entry name" value="Ferritin-like"/>
    <property type="match status" value="1"/>
</dbReference>
<dbReference type="EMBL" id="LN879430">
    <property type="protein sequence ID" value="CUH92191.1"/>
    <property type="molecule type" value="Genomic_DNA"/>
</dbReference>
<dbReference type="InterPro" id="IPR048574">
    <property type="entry name" value="RUBY_RBDX"/>
</dbReference>
<dbReference type="RefSeq" id="WP_058257583.1">
    <property type="nucleotide sequence ID" value="NZ_DUPS01000033.1"/>
</dbReference>
<dbReference type="InterPro" id="IPR003251">
    <property type="entry name" value="Rr_diiron-bd_dom"/>
</dbReference>
<dbReference type="Proteomes" id="UP000196053">
    <property type="component" value="Chromosome I"/>
</dbReference>
<evidence type="ECO:0000256" key="1">
    <source>
        <dbReference type="ARBA" id="ARBA00001965"/>
    </source>
</evidence>
<dbReference type="OrthoDB" id="9799749at2"/>
<protein>
    <recommendedName>
        <fullName evidence="6">Ferritin-like diiron domain-containing protein</fullName>
    </recommendedName>
</protein>
<keyword evidence="3" id="KW-0479">Metal-binding</keyword>
<dbReference type="AlphaFoldDB" id="A0A0K8J3K0"/>
<keyword evidence="5" id="KW-0408">Iron</keyword>
<keyword evidence="2" id="KW-0813">Transport</keyword>
<reference evidence="8" key="1">
    <citation type="submission" date="2015-09" db="EMBL/GenBank/DDBJ databases">
        <authorList>
            <person name="Wibberg D."/>
        </authorList>
    </citation>
    <scope>NUCLEOTIDE SEQUENCE [LARGE SCALE GENOMIC DNA]</scope>
    <source>
        <strain evidence="8">SD1D</strain>
    </source>
</reference>
<dbReference type="CDD" id="cd01041">
    <property type="entry name" value="Rubrerythrin"/>
    <property type="match status" value="1"/>
</dbReference>
<dbReference type="InterPro" id="IPR009040">
    <property type="entry name" value="Ferritin-like_diiron"/>
</dbReference>
<evidence type="ECO:0000256" key="4">
    <source>
        <dbReference type="ARBA" id="ARBA00022982"/>
    </source>
</evidence>
<comment type="cofactor">
    <cofactor evidence="1">
        <name>Fe(3+)</name>
        <dbReference type="ChEBI" id="CHEBI:29034"/>
    </cofactor>
</comment>
<dbReference type="GO" id="GO:0046872">
    <property type="term" value="F:metal ion binding"/>
    <property type="evidence" value="ECO:0007669"/>
    <property type="project" value="UniProtKB-KW"/>
</dbReference>
<dbReference type="InterPro" id="IPR012347">
    <property type="entry name" value="Ferritin-like"/>
</dbReference>
<dbReference type="Gene3D" id="2.20.28.10">
    <property type="match status" value="1"/>
</dbReference>
<name>A0A0K8J3K0_9FIRM</name>
<dbReference type="SUPFAM" id="SSF57802">
    <property type="entry name" value="Rubredoxin-like"/>
    <property type="match status" value="1"/>
</dbReference>
<dbReference type="GO" id="GO:0016491">
    <property type="term" value="F:oxidoreductase activity"/>
    <property type="evidence" value="ECO:0007669"/>
    <property type="project" value="InterPro"/>
</dbReference>
<keyword evidence="8" id="KW-1185">Reference proteome</keyword>
<evidence type="ECO:0000313" key="8">
    <source>
        <dbReference type="Proteomes" id="UP000196053"/>
    </source>
</evidence>
<dbReference type="PANTHER" id="PTHR43865">
    <property type="entry name" value="RUBRERYTHRIN-RELATED"/>
    <property type="match status" value="1"/>
</dbReference>
<dbReference type="Pfam" id="PF02915">
    <property type="entry name" value="Rubrerythrin"/>
    <property type="match status" value="1"/>
</dbReference>
<organism evidence="7 8">
    <name type="scientific">Herbinix luporum</name>
    <dbReference type="NCBI Taxonomy" id="1679721"/>
    <lineage>
        <taxon>Bacteria</taxon>
        <taxon>Bacillati</taxon>
        <taxon>Bacillota</taxon>
        <taxon>Clostridia</taxon>
        <taxon>Lachnospirales</taxon>
        <taxon>Lachnospiraceae</taxon>
        <taxon>Herbinix</taxon>
    </lineage>
</organism>
<dbReference type="InterPro" id="IPR009078">
    <property type="entry name" value="Ferritin-like_SF"/>
</dbReference>
<dbReference type="InterPro" id="IPR052364">
    <property type="entry name" value="Rubrerythrin"/>
</dbReference>
<dbReference type="PANTHER" id="PTHR43865:SF1">
    <property type="entry name" value="RUBRERYTHRIN-RELATED"/>
    <property type="match status" value="1"/>
</dbReference>
<evidence type="ECO:0000313" key="7">
    <source>
        <dbReference type="EMBL" id="CUH92191.1"/>
    </source>
</evidence>
<evidence type="ECO:0000259" key="6">
    <source>
        <dbReference type="PROSITE" id="PS50905"/>
    </source>
</evidence>
<feature type="domain" description="Ferritin-like diiron" evidence="6">
    <location>
        <begin position="2"/>
        <end position="134"/>
    </location>
</feature>
<sequence length="180" mass="20612">MEFQQSRTYANLQNAYEMELMQSTLYSIYGDIARQEGYRQIGNIYDIFQRNNKEHAIIWLRRLNEGSLPTTADTLSTSANVENYKGNQLYREYANIASEEGYNDIANLFNGIANIDLNHGLQLETQYSDVVRGEVFCKPQAQLWICMQCGNIMNGLCAPEICPVCGFPQGYYRLYGTEPI</sequence>
<dbReference type="PROSITE" id="PS50905">
    <property type="entry name" value="FERRITIN_LIKE"/>
    <property type="match status" value="1"/>
</dbReference>
<dbReference type="KEGG" id="hsd:SD1D_0640"/>
<evidence type="ECO:0000256" key="3">
    <source>
        <dbReference type="ARBA" id="ARBA00022723"/>
    </source>
</evidence>
<keyword evidence="4" id="KW-0249">Electron transport</keyword>